<comment type="caution">
    <text evidence="2">The sequence shown here is derived from an EMBL/GenBank/DDBJ whole genome shotgun (WGS) entry which is preliminary data.</text>
</comment>
<proteinExistence type="predicted"/>
<dbReference type="InterPro" id="IPR000160">
    <property type="entry name" value="GGDEF_dom"/>
</dbReference>
<protein>
    <recommendedName>
        <fullName evidence="1">GGDEF domain-containing protein</fullName>
    </recommendedName>
</protein>
<dbReference type="SUPFAM" id="SSF55073">
    <property type="entry name" value="Nucleotide cyclase"/>
    <property type="match status" value="1"/>
</dbReference>
<reference evidence="2" key="1">
    <citation type="submission" date="2009-04" db="EMBL/GenBank/DDBJ databases">
        <authorList>
            <person name="Weinstock G."/>
            <person name="Sodergren E."/>
            <person name="Clifton S."/>
            <person name="Fulton L."/>
            <person name="Fulton B."/>
            <person name="Courtney L."/>
            <person name="Fronick C."/>
            <person name="Harrison M."/>
            <person name="Strong C."/>
            <person name="Farmer C."/>
            <person name="Delahaunty K."/>
            <person name="Markovic C."/>
            <person name="Hall O."/>
            <person name="Minx P."/>
            <person name="Tomlinson C."/>
            <person name="Mitreva M."/>
            <person name="Nelson J."/>
            <person name="Hou S."/>
            <person name="Wollam A."/>
            <person name="Pepin K.H."/>
            <person name="Johnson M."/>
            <person name="Bhonagiri V."/>
            <person name="Nash W.E."/>
            <person name="Warren W."/>
            <person name="Chinwalla A."/>
            <person name="Mardis E.R."/>
            <person name="Wilson R.K."/>
        </authorList>
    </citation>
    <scope>NUCLEOTIDE SEQUENCE [LARGE SCALE GENOMIC DNA]</scope>
    <source>
        <strain evidence="2">DSM 20098</strain>
    </source>
</reference>
<evidence type="ECO:0000313" key="2">
    <source>
        <dbReference type="EMBL" id="EEP20458.1"/>
    </source>
</evidence>
<dbReference type="InterPro" id="IPR043128">
    <property type="entry name" value="Rev_trsase/Diguanyl_cyclase"/>
</dbReference>
<dbReference type="KEGG" id="bang:BBAG_0341"/>
<dbReference type="eggNOG" id="COG5001">
    <property type="taxonomic scope" value="Bacteria"/>
</dbReference>
<dbReference type="PROSITE" id="PS50887">
    <property type="entry name" value="GGDEF"/>
    <property type="match status" value="1"/>
</dbReference>
<feature type="domain" description="GGDEF" evidence="1">
    <location>
        <begin position="15"/>
        <end position="95"/>
    </location>
</feature>
<dbReference type="PATRIC" id="fig|518635.17.peg.350"/>
<accession>C4FHE5</accession>
<name>C4FHE5_9BIFI</name>
<evidence type="ECO:0000259" key="1">
    <source>
        <dbReference type="PROSITE" id="PS50887"/>
    </source>
</evidence>
<dbReference type="Pfam" id="PF00990">
    <property type="entry name" value="GGDEF"/>
    <property type="match status" value="1"/>
</dbReference>
<dbReference type="GeneID" id="42864699"/>
<dbReference type="InterPro" id="IPR052155">
    <property type="entry name" value="Biofilm_reg_signaling"/>
</dbReference>
<dbReference type="EMBL" id="ABYS02000013">
    <property type="protein sequence ID" value="EEP20458.1"/>
    <property type="molecule type" value="Genomic_DNA"/>
</dbReference>
<dbReference type="RefSeq" id="WP_003827745.1">
    <property type="nucleotide sequence ID" value="NZ_AP012322.1"/>
</dbReference>
<dbReference type="AlphaFoldDB" id="C4FHE5"/>
<organism evidence="2 3">
    <name type="scientific">Bifidobacterium angulatum DSM 20098 = JCM 7096</name>
    <dbReference type="NCBI Taxonomy" id="518635"/>
    <lineage>
        <taxon>Bacteria</taxon>
        <taxon>Bacillati</taxon>
        <taxon>Actinomycetota</taxon>
        <taxon>Actinomycetes</taxon>
        <taxon>Bifidobacteriales</taxon>
        <taxon>Bifidobacteriaceae</taxon>
        <taxon>Bifidobacterium</taxon>
    </lineage>
</organism>
<dbReference type="PANTHER" id="PTHR44757:SF2">
    <property type="entry name" value="BIOFILM ARCHITECTURE MAINTENANCE PROTEIN MBAA"/>
    <property type="match status" value="1"/>
</dbReference>
<keyword evidence="3" id="KW-1185">Reference proteome</keyword>
<sequence length="95" mass="10680">MESGFQGMQTENVHNLVAVVYFGVEHLRAVNEHYGRRIANTVLRSVSMRLSRLMPENATLSRVSGAEFAMIITNVTSTDDVEELTVRMRNLARPS</sequence>
<gene>
    <name evidence="2" type="ORF">BIFANG_03781</name>
</gene>
<evidence type="ECO:0000313" key="3">
    <source>
        <dbReference type="Proteomes" id="UP000006408"/>
    </source>
</evidence>
<dbReference type="Gene3D" id="3.30.70.270">
    <property type="match status" value="1"/>
</dbReference>
<dbReference type="InterPro" id="IPR029787">
    <property type="entry name" value="Nucleotide_cyclase"/>
</dbReference>
<dbReference type="Proteomes" id="UP000006408">
    <property type="component" value="Unassembled WGS sequence"/>
</dbReference>
<dbReference type="HOGENOM" id="CLU_2367172_0_0_11"/>
<dbReference type="PANTHER" id="PTHR44757">
    <property type="entry name" value="DIGUANYLATE CYCLASE DGCP"/>
    <property type="match status" value="1"/>
</dbReference>